<dbReference type="EMBL" id="WHSC02000005">
    <property type="protein sequence ID" value="MDO6121859.1"/>
    <property type="molecule type" value="Genomic_DNA"/>
</dbReference>
<gene>
    <name evidence="2" type="ORF">GB928_011765</name>
</gene>
<feature type="region of interest" description="Disordered" evidence="1">
    <location>
        <begin position="33"/>
        <end position="53"/>
    </location>
</feature>
<accession>A0ABT8XDN6</accession>
<organism evidence="2 3">
    <name type="scientific">Shinella curvata</name>
    <dbReference type="NCBI Taxonomy" id="1817964"/>
    <lineage>
        <taxon>Bacteria</taxon>
        <taxon>Pseudomonadati</taxon>
        <taxon>Pseudomonadota</taxon>
        <taxon>Alphaproteobacteria</taxon>
        <taxon>Hyphomicrobiales</taxon>
        <taxon>Rhizobiaceae</taxon>
        <taxon>Shinella</taxon>
    </lineage>
</organism>
<dbReference type="RefSeq" id="WP_244762399.1">
    <property type="nucleotide sequence ID" value="NZ_JALJCJ010000005.1"/>
</dbReference>
<comment type="caution">
    <text evidence="2">The sequence shown here is derived from an EMBL/GenBank/DDBJ whole genome shotgun (WGS) entry which is preliminary data.</text>
</comment>
<keyword evidence="3" id="KW-1185">Reference proteome</keyword>
<dbReference type="Proteomes" id="UP001177080">
    <property type="component" value="Unassembled WGS sequence"/>
</dbReference>
<reference evidence="2" key="1">
    <citation type="submission" date="2022-04" db="EMBL/GenBank/DDBJ databases">
        <title>Shinella lacus sp. nov., a novel member of the genus Shinella from water.</title>
        <authorList>
            <person name="Deng Y."/>
        </authorList>
    </citation>
    <scope>NUCLEOTIDE SEQUENCE</scope>
    <source>
        <strain evidence="2">JCM 31239</strain>
    </source>
</reference>
<evidence type="ECO:0000256" key="1">
    <source>
        <dbReference type="SAM" id="MobiDB-lite"/>
    </source>
</evidence>
<proteinExistence type="predicted"/>
<sequence length="82" mass="8795">MSVNSAADDAINPLWISRSAGCNERLRQLFAKAEKGGGNGPQMPEKPPNSLTPTMHLLCVSRFLTDAQKGTGPNTPKKTEQS</sequence>
<evidence type="ECO:0000313" key="3">
    <source>
        <dbReference type="Proteomes" id="UP001177080"/>
    </source>
</evidence>
<name>A0ABT8XDN6_9HYPH</name>
<protein>
    <submittedName>
        <fullName evidence="2">Uncharacterized protein</fullName>
    </submittedName>
</protein>
<evidence type="ECO:0000313" key="2">
    <source>
        <dbReference type="EMBL" id="MDO6121859.1"/>
    </source>
</evidence>